<gene>
    <name evidence="2" type="primary">HaOG203203</name>
    <name evidence="2" type="ORF">B5X24_HaOG203203</name>
</gene>
<keyword evidence="3" id="KW-1185">Reference proteome</keyword>
<reference evidence="2 3" key="1">
    <citation type="journal article" date="2017" name="BMC Biol.">
        <title>Genomic innovations, transcriptional plasticity and gene loss underlying the evolution and divergence of two highly polyphagous and invasive Helicoverpa pest species.</title>
        <authorList>
            <person name="Pearce S.L."/>
            <person name="Clarke D.F."/>
            <person name="East P.D."/>
            <person name="Elfekih S."/>
            <person name="Gordon K.H."/>
            <person name="Jermiin L.S."/>
            <person name="McGaughran A."/>
            <person name="Oakeshott J.G."/>
            <person name="Papanikolaou A."/>
            <person name="Perera O.P."/>
            <person name="Rane R.V."/>
            <person name="Richards S."/>
            <person name="Tay W.T."/>
            <person name="Walsh T.K."/>
            <person name="Anderson A."/>
            <person name="Anderson C.J."/>
            <person name="Asgari S."/>
            <person name="Board P.G."/>
            <person name="Bretschneider A."/>
            <person name="Campbell P.M."/>
            <person name="Chertemps T."/>
            <person name="Christeller J.T."/>
            <person name="Coppin C.W."/>
            <person name="Downes S.J."/>
            <person name="Duan G."/>
            <person name="Farnsworth C.A."/>
            <person name="Good R.T."/>
            <person name="Han L.B."/>
            <person name="Han Y.C."/>
            <person name="Hatje K."/>
            <person name="Horne I."/>
            <person name="Huang Y.P."/>
            <person name="Hughes D.S."/>
            <person name="Jacquin-Joly E."/>
            <person name="James W."/>
            <person name="Jhangiani S."/>
            <person name="Kollmar M."/>
            <person name="Kuwar S.S."/>
            <person name="Li S."/>
            <person name="Liu N.Y."/>
            <person name="Maibeche M.T."/>
            <person name="Miller J.R."/>
            <person name="Montagne N."/>
            <person name="Perry T."/>
            <person name="Qu J."/>
            <person name="Song S.V."/>
            <person name="Sutton G.G."/>
            <person name="Vogel H."/>
            <person name="Walenz B.P."/>
            <person name="Xu W."/>
            <person name="Zhang H.J."/>
            <person name="Zou Z."/>
            <person name="Batterham P."/>
            <person name="Edwards O.R."/>
            <person name="Feyereisen R."/>
            <person name="Gibbs R.A."/>
            <person name="Heckel D.G."/>
            <person name="McGrath A."/>
            <person name="Robin C."/>
            <person name="Scherer S.E."/>
            <person name="Worley K.C."/>
            <person name="Wu Y.D."/>
        </authorList>
    </citation>
    <scope>NUCLEOTIDE SEQUENCE [LARGE SCALE GENOMIC DNA]</scope>
    <source>
        <strain evidence="2">Harm_GR_Male_#8</strain>
        <tissue evidence="2">Whole organism</tissue>
    </source>
</reference>
<evidence type="ECO:0000256" key="1">
    <source>
        <dbReference type="SAM" id="MobiDB-lite"/>
    </source>
</evidence>
<dbReference type="Proteomes" id="UP000249218">
    <property type="component" value="Unassembled WGS sequence"/>
</dbReference>
<evidence type="ECO:0000313" key="3">
    <source>
        <dbReference type="Proteomes" id="UP000249218"/>
    </source>
</evidence>
<feature type="region of interest" description="Disordered" evidence="1">
    <location>
        <begin position="62"/>
        <end position="97"/>
    </location>
</feature>
<name>A0A2W1BXN7_HELAM</name>
<sequence>MGRALSRDVKTVIFKVAEYFKKRKVDRESFPILKYHVQKNENDYWNRDFRFDNIIDSFITNLQDSDSSSNGDTDDEDDDEMEDEVETESMSEYLNFL</sequence>
<protein>
    <submittedName>
        <fullName evidence="2">Uncharacterized protein</fullName>
    </submittedName>
</protein>
<evidence type="ECO:0000313" key="2">
    <source>
        <dbReference type="EMBL" id="PZC77580.1"/>
    </source>
</evidence>
<dbReference type="AlphaFoldDB" id="A0A2W1BXN7"/>
<feature type="compositionally biased region" description="Acidic residues" evidence="1">
    <location>
        <begin position="72"/>
        <end position="89"/>
    </location>
</feature>
<accession>A0A2W1BXN7</accession>
<proteinExistence type="predicted"/>
<dbReference type="EMBL" id="KZ149926">
    <property type="protein sequence ID" value="PZC77580.1"/>
    <property type="molecule type" value="Genomic_DNA"/>
</dbReference>
<organism evidence="2 3">
    <name type="scientific">Helicoverpa armigera</name>
    <name type="common">Cotton bollworm</name>
    <name type="synonym">Heliothis armigera</name>
    <dbReference type="NCBI Taxonomy" id="29058"/>
    <lineage>
        <taxon>Eukaryota</taxon>
        <taxon>Metazoa</taxon>
        <taxon>Ecdysozoa</taxon>
        <taxon>Arthropoda</taxon>
        <taxon>Hexapoda</taxon>
        <taxon>Insecta</taxon>
        <taxon>Pterygota</taxon>
        <taxon>Neoptera</taxon>
        <taxon>Endopterygota</taxon>
        <taxon>Lepidoptera</taxon>
        <taxon>Glossata</taxon>
        <taxon>Ditrysia</taxon>
        <taxon>Noctuoidea</taxon>
        <taxon>Noctuidae</taxon>
        <taxon>Heliothinae</taxon>
        <taxon>Helicoverpa</taxon>
    </lineage>
</organism>